<dbReference type="InterPro" id="IPR011990">
    <property type="entry name" value="TPR-like_helical_dom_sf"/>
</dbReference>
<evidence type="ECO:0000256" key="1">
    <source>
        <dbReference type="PROSITE-ProRule" id="PRU00339"/>
    </source>
</evidence>
<dbReference type="PROSITE" id="PS50005">
    <property type="entry name" value="TPR"/>
    <property type="match status" value="1"/>
</dbReference>
<gene>
    <name evidence="3" type="ORF">FCU45_06510</name>
</gene>
<sequence length="316" mass="35503">MNTAKSIAILAIILPCYLLSAEPSAFGAGDLNNPNPYGLTSTEAVLLETKKNLNKVVVKSNNQANEVESLRQRVDGLQSIIESISTSSHENRVKIKSLVDENMAKNQNGVEYEKRVSKVIEDNANSIAVNTKEIEKINQLIIEISKIVDSINESYVTKSEFNSLVNDVNKFKDLVAKELKAKEKQTPKQSTYEGMSNGEIETKAKDLYDKKSYSESIKYYKYLIDKNYKPARSHYMVGEAEYYKKNYAEAIAYFKKSASLYSKADYMPLLMLHTAISMDETGDKKNAATFYDALISQFPNSDSAKTAKSRLSKIQQ</sequence>
<dbReference type="InterPro" id="IPR019734">
    <property type="entry name" value="TPR_rpt"/>
</dbReference>
<comment type="caution">
    <text evidence="3">The sequence shown here is derived from an EMBL/GenBank/DDBJ whole genome shotgun (WGS) entry which is preliminary data.</text>
</comment>
<keyword evidence="2" id="KW-0732">Signal</keyword>
<dbReference type="AlphaFoldDB" id="A0A4U2Z752"/>
<dbReference type="Gene3D" id="1.25.40.10">
    <property type="entry name" value="Tetratricopeptide repeat domain"/>
    <property type="match status" value="1"/>
</dbReference>
<feature type="chain" id="PRO_5020603037" evidence="2">
    <location>
        <begin position="21"/>
        <end position="316"/>
    </location>
</feature>
<protein>
    <submittedName>
        <fullName evidence="3">Tetratricopeptide repeat protein</fullName>
    </submittedName>
</protein>
<dbReference type="Pfam" id="PF13432">
    <property type="entry name" value="TPR_16"/>
    <property type="match status" value="1"/>
</dbReference>
<feature type="signal peptide" evidence="2">
    <location>
        <begin position="1"/>
        <end position="20"/>
    </location>
</feature>
<evidence type="ECO:0000256" key="2">
    <source>
        <dbReference type="SAM" id="SignalP"/>
    </source>
</evidence>
<evidence type="ECO:0000313" key="4">
    <source>
        <dbReference type="Proteomes" id="UP000309561"/>
    </source>
</evidence>
<dbReference type="RefSeq" id="WP_137013514.1">
    <property type="nucleotide sequence ID" value="NZ_SZPX01000004.1"/>
</dbReference>
<name>A0A4U2Z752_9BACT</name>
<evidence type="ECO:0000313" key="3">
    <source>
        <dbReference type="EMBL" id="TKI69705.1"/>
    </source>
</evidence>
<dbReference type="Pfam" id="PF13174">
    <property type="entry name" value="TPR_6"/>
    <property type="match status" value="1"/>
</dbReference>
<dbReference type="EMBL" id="SZPX01000004">
    <property type="protein sequence ID" value="TKI69705.1"/>
    <property type="molecule type" value="Genomic_DNA"/>
</dbReference>
<dbReference type="OrthoDB" id="5338882at2"/>
<keyword evidence="1" id="KW-0802">TPR repeat</keyword>
<organism evidence="3 4">
    <name type="scientific">Sulfurimonas crateris</name>
    <dbReference type="NCBI Taxonomy" id="2574727"/>
    <lineage>
        <taxon>Bacteria</taxon>
        <taxon>Pseudomonadati</taxon>
        <taxon>Campylobacterota</taxon>
        <taxon>Epsilonproteobacteria</taxon>
        <taxon>Campylobacterales</taxon>
        <taxon>Sulfurimonadaceae</taxon>
        <taxon>Sulfurimonas</taxon>
    </lineage>
</organism>
<reference evidence="3 4" key="1">
    <citation type="submission" date="2019-04" db="EMBL/GenBank/DDBJ databases">
        <title>Sulfurimonas crateris sp. nov. a facultative anaerobic sulfur-oxidizing chemolithautotrophic bacterium isolated from a terrestrial mud vulcano.</title>
        <authorList>
            <person name="Ratnikova N.M."/>
            <person name="Slobodkin A.I."/>
            <person name="Merkel A.Y."/>
            <person name="Novikov A."/>
            <person name="Bonch-Osmolovskaya E.A."/>
            <person name="Slobodkina G.B."/>
        </authorList>
    </citation>
    <scope>NUCLEOTIDE SEQUENCE [LARGE SCALE GENOMIC DNA]</scope>
    <source>
        <strain evidence="3 4">SN118</strain>
    </source>
</reference>
<feature type="repeat" description="TPR" evidence="1">
    <location>
        <begin position="231"/>
        <end position="264"/>
    </location>
</feature>
<accession>A0A4U2Z752</accession>
<dbReference type="Proteomes" id="UP000309561">
    <property type="component" value="Unassembled WGS sequence"/>
</dbReference>
<keyword evidence="4" id="KW-1185">Reference proteome</keyword>
<dbReference type="SUPFAM" id="SSF144015">
    <property type="entry name" value="Peptidoglycan deacetylase N-terminal noncatalytic region"/>
    <property type="match status" value="1"/>
</dbReference>
<dbReference type="SUPFAM" id="SSF48452">
    <property type="entry name" value="TPR-like"/>
    <property type="match status" value="1"/>
</dbReference>
<proteinExistence type="predicted"/>